<dbReference type="GeneID" id="42529566"/>
<dbReference type="AlphaFoldDB" id="A0A179V391"/>
<name>A0A179V391_BLAGS</name>
<dbReference type="VEuPathDB" id="FungiDB:BDBG_18085"/>
<evidence type="ECO:0000313" key="2">
    <source>
        <dbReference type="EMBL" id="OAT14560.1"/>
    </source>
</evidence>
<dbReference type="KEGG" id="bgh:BDBG_18085"/>
<keyword evidence="1" id="KW-1133">Transmembrane helix</keyword>
<evidence type="ECO:0000313" key="3">
    <source>
        <dbReference type="Proteomes" id="UP000002038"/>
    </source>
</evidence>
<keyword evidence="1" id="KW-0812">Transmembrane</keyword>
<feature type="transmembrane region" description="Helical" evidence="1">
    <location>
        <begin position="34"/>
        <end position="56"/>
    </location>
</feature>
<keyword evidence="1" id="KW-0472">Membrane</keyword>
<dbReference type="RefSeq" id="XP_031581524.1">
    <property type="nucleotide sequence ID" value="XM_031725671.1"/>
</dbReference>
<proteinExistence type="predicted"/>
<sequence length="157" mass="17744">SSHVDRFTFTDNSEYLNIESLIKNLKNMIMKELFILYITESLIFSSVSSTAVSLSAALSQSSILLPVFSSLTFTISVLMTLTSATSSLSVSAAASAFIISSSYFKKMLYRLDKLCFSRIISLLNSVKIINICVFRNENTDIILFYTHRYETYTSYLR</sequence>
<dbReference type="Proteomes" id="UP000002038">
    <property type="component" value="Unassembled WGS sequence"/>
</dbReference>
<keyword evidence="3" id="KW-1185">Reference proteome</keyword>
<feature type="non-terminal residue" evidence="2">
    <location>
        <position position="157"/>
    </location>
</feature>
<reference evidence="3" key="1">
    <citation type="journal article" date="2015" name="PLoS Genet.">
        <title>The dynamic genome and transcriptome of the human fungal pathogen Blastomyces and close relative Emmonsia.</title>
        <authorList>
            <person name="Munoz J.F."/>
            <person name="Gauthier G.M."/>
            <person name="Desjardins C.A."/>
            <person name="Gallo J.E."/>
            <person name="Holder J."/>
            <person name="Sullivan T.D."/>
            <person name="Marty A.J."/>
            <person name="Carmen J.C."/>
            <person name="Chen Z."/>
            <person name="Ding L."/>
            <person name="Gujja S."/>
            <person name="Magrini V."/>
            <person name="Misas E."/>
            <person name="Mitreva M."/>
            <person name="Priest M."/>
            <person name="Saif S."/>
            <person name="Whiston E.A."/>
            <person name="Young S."/>
            <person name="Zeng Q."/>
            <person name="Goldman W.E."/>
            <person name="Mardis E.R."/>
            <person name="Taylor J.W."/>
            <person name="McEwen J.G."/>
            <person name="Clay O.K."/>
            <person name="Klein B.S."/>
            <person name="Cuomo C.A."/>
        </authorList>
    </citation>
    <scope>NUCLEOTIDE SEQUENCE [LARGE SCALE GENOMIC DNA]</scope>
    <source>
        <strain evidence="3">SLH14081</strain>
    </source>
</reference>
<gene>
    <name evidence="2" type="ORF">BDBG_18085</name>
</gene>
<protein>
    <submittedName>
        <fullName evidence="2">Uncharacterized protein</fullName>
    </submittedName>
</protein>
<dbReference type="EMBL" id="GG657504">
    <property type="protein sequence ID" value="OAT14560.1"/>
    <property type="molecule type" value="Genomic_DNA"/>
</dbReference>
<accession>A0A179V391</accession>
<evidence type="ECO:0000256" key="1">
    <source>
        <dbReference type="SAM" id="Phobius"/>
    </source>
</evidence>
<feature type="non-terminal residue" evidence="2">
    <location>
        <position position="1"/>
    </location>
</feature>
<organism evidence="2 3">
    <name type="scientific">Blastomyces gilchristii (strain SLH14081)</name>
    <name type="common">Blastomyces dermatitidis</name>
    <dbReference type="NCBI Taxonomy" id="559298"/>
    <lineage>
        <taxon>Eukaryota</taxon>
        <taxon>Fungi</taxon>
        <taxon>Dikarya</taxon>
        <taxon>Ascomycota</taxon>
        <taxon>Pezizomycotina</taxon>
        <taxon>Eurotiomycetes</taxon>
        <taxon>Eurotiomycetidae</taxon>
        <taxon>Onygenales</taxon>
        <taxon>Ajellomycetaceae</taxon>
        <taxon>Blastomyces</taxon>
    </lineage>
</organism>